<accession>A0A4V3DF07</accession>
<keyword evidence="3" id="KW-1185">Reference proteome</keyword>
<dbReference type="Proteomes" id="UP000295783">
    <property type="component" value="Unassembled WGS sequence"/>
</dbReference>
<evidence type="ECO:0000313" key="3">
    <source>
        <dbReference type="Proteomes" id="UP000295783"/>
    </source>
</evidence>
<dbReference type="SUPFAM" id="SSF56112">
    <property type="entry name" value="Protein kinase-like (PK-like)"/>
    <property type="match status" value="1"/>
</dbReference>
<evidence type="ECO:0000259" key="1">
    <source>
        <dbReference type="Pfam" id="PF01636"/>
    </source>
</evidence>
<comment type="caution">
    <text evidence="2">The sequence shown here is derived from an EMBL/GenBank/DDBJ whole genome shotgun (WGS) entry which is preliminary data.</text>
</comment>
<evidence type="ECO:0000313" key="2">
    <source>
        <dbReference type="EMBL" id="TDQ84201.1"/>
    </source>
</evidence>
<gene>
    <name evidence="2" type="ORF">A8950_0749</name>
</gene>
<dbReference type="CDD" id="cd05151">
    <property type="entry name" value="ChoK-like"/>
    <property type="match status" value="1"/>
</dbReference>
<dbReference type="Gene3D" id="3.30.200.20">
    <property type="entry name" value="Phosphorylase Kinase, domain 1"/>
    <property type="match status" value="1"/>
</dbReference>
<dbReference type="InterPro" id="IPR011009">
    <property type="entry name" value="Kinase-like_dom_sf"/>
</dbReference>
<dbReference type="EMBL" id="SNYW01000006">
    <property type="protein sequence ID" value="TDQ84201.1"/>
    <property type="molecule type" value="Genomic_DNA"/>
</dbReference>
<keyword evidence="2" id="KW-0418">Kinase</keyword>
<dbReference type="Pfam" id="PF01636">
    <property type="entry name" value="APH"/>
    <property type="match status" value="1"/>
</dbReference>
<sequence>MGPLSAKRARMRLEPEIEALFLSEPLLARHPRARWLVTPLGGITNRSYRLQAPGADLVLRWPGESASRYLDRSAEGRNAAAVAALGLAPPVLALDPARGWFIAAYLAEARPLGPADLADSSLVADMLGHLGRLHRADIVFPQQQSLFGAIDLYLALAPTPLMTELRQALEPIRLTLARHPGRRVPCHIDPNPANFLRRADGRLFLIDWEFAAMEEPLWDLAAVTLESPLPAAEQRDLLTPFIGPALWPRFELYRLALMLVAASWCEMELVSGNAAPELAALRDARVASLRRGLADPALPAWLAAA</sequence>
<dbReference type="InterPro" id="IPR002575">
    <property type="entry name" value="Aminoglycoside_PTrfase"/>
</dbReference>
<dbReference type="GO" id="GO:0016301">
    <property type="term" value="F:kinase activity"/>
    <property type="evidence" value="ECO:0007669"/>
    <property type="project" value="UniProtKB-KW"/>
</dbReference>
<protein>
    <submittedName>
        <fullName evidence="2">Thiamine kinase-like enzyme</fullName>
    </submittedName>
</protein>
<dbReference type="PANTHER" id="PTHR40086:SF1">
    <property type="entry name" value="CELL CYCLE REGULATOR CCRZ"/>
    <property type="match status" value="1"/>
</dbReference>
<organism evidence="2 3">
    <name type="scientific">Dongia mobilis</name>
    <dbReference type="NCBI Taxonomy" id="578943"/>
    <lineage>
        <taxon>Bacteria</taxon>
        <taxon>Pseudomonadati</taxon>
        <taxon>Pseudomonadota</taxon>
        <taxon>Alphaproteobacteria</taxon>
        <taxon>Rhodospirillales</taxon>
        <taxon>Dongiaceae</taxon>
        <taxon>Dongia</taxon>
    </lineage>
</organism>
<proteinExistence type="predicted"/>
<reference evidence="2 3" key="1">
    <citation type="submission" date="2019-03" db="EMBL/GenBank/DDBJ databases">
        <title>Genomic Encyclopedia of Type Strains, Phase III (KMG-III): the genomes of soil and plant-associated and newly described type strains.</title>
        <authorList>
            <person name="Whitman W."/>
        </authorList>
    </citation>
    <scope>NUCLEOTIDE SEQUENCE [LARGE SCALE GENOMIC DNA]</scope>
    <source>
        <strain evidence="2 3">CGMCC 1.7660</strain>
    </source>
</reference>
<dbReference type="Gene3D" id="3.90.1200.10">
    <property type="match status" value="1"/>
</dbReference>
<name>A0A4V3DF07_9PROT</name>
<dbReference type="PANTHER" id="PTHR40086">
    <property type="entry name" value="PHOSPHOTRANSFERASE YTMP-RELATED"/>
    <property type="match status" value="1"/>
</dbReference>
<dbReference type="InterPro" id="IPR052077">
    <property type="entry name" value="CcrZ_PhaseVar_Mediator"/>
</dbReference>
<dbReference type="AlphaFoldDB" id="A0A4V3DF07"/>
<keyword evidence="2" id="KW-0808">Transferase</keyword>
<feature type="domain" description="Aminoglycoside phosphotransferase" evidence="1">
    <location>
        <begin position="41"/>
        <end position="224"/>
    </location>
</feature>